<gene>
    <name evidence="1" type="ORF">ACFQPS_04280</name>
</gene>
<proteinExistence type="predicted"/>
<dbReference type="RefSeq" id="WP_377356734.1">
    <property type="nucleotide sequence ID" value="NZ_JBHTCM010000005.1"/>
</dbReference>
<comment type="caution">
    <text evidence="1">The sequence shown here is derived from an EMBL/GenBank/DDBJ whole genome shotgun (WGS) entry which is preliminary data.</text>
</comment>
<protein>
    <submittedName>
        <fullName evidence="1">Class I SAM-dependent methyltransferase</fullName>
        <ecNumber evidence="1">2.1.1.-</ecNumber>
    </submittedName>
</protein>
<dbReference type="CDD" id="cd02440">
    <property type="entry name" value="AdoMet_MTases"/>
    <property type="match status" value="1"/>
</dbReference>
<dbReference type="PANTHER" id="PTHR32379:SF1">
    <property type="entry name" value="GUANIDINOACETATE N-METHYLTRANSFERASE"/>
    <property type="match status" value="1"/>
</dbReference>
<evidence type="ECO:0000313" key="1">
    <source>
        <dbReference type="EMBL" id="MFC7332369.1"/>
    </source>
</evidence>
<dbReference type="InterPro" id="IPR029063">
    <property type="entry name" value="SAM-dependent_MTases_sf"/>
</dbReference>
<reference evidence="2" key="1">
    <citation type="journal article" date="2019" name="Int. J. Syst. Evol. Microbiol.">
        <title>The Global Catalogue of Microorganisms (GCM) 10K type strain sequencing project: providing services to taxonomists for standard genome sequencing and annotation.</title>
        <authorList>
            <consortium name="The Broad Institute Genomics Platform"/>
            <consortium name="The Broad Institute Genome Sequencing Center for Infectious Disease"/>
            <person name="Wu L."/>
            <person name="Ma J."/>
        </authorList>
    </citation>
    <scope>NUCLEOTIDE SEQUENCE [LARGE SCALE GENOMIC DNA]</scope>
    <source>
        <strain evidence="2">CGMCC 1.16275</strain>
    </source>
</reference>
<dbReference type="Proteomes" id="UP001596456">
    <property type="component" value="Unassembled WGS sequence"/>
</dbReference>
<sequence>MPVGLLSPGTGSPPIEVGDENILIKAELAPEILSVPDRGLGEWIARRYLKEVRDDLLHADRLMRSFVPGSHRPPIATSLIEDCEQVDPTALVISGQQVMQSWERPYMEAMAREAGRQRGDVLEIGFGMGISATFLQEYGVRSHTIVECHPDVLRRAESWRENYPNRNISIIPGTWQDTRCNFGEYDAILFDAYPLTEGEQFSHYVNDVTYAAHFFQTASEHLRSGGVFTYYSNEIDSIGRGHQRSLMKWFRRVSVEVIKDLTPPEDCHYWQADRILLVVATR</sequence>
<dbReference type="SUPFAM" id="SSF53335">
    <property type="entry name" value="S-adenosyl-L-methionine-dependent methyltransferases"/>
    <property type="match status" value="1"/>
</dbReference>
<keyword evidence="1" id="KW-0489">Methyltransferase</keyword>
<keyword evidence="1" id="KW-0808">Transferase</keyword>
<dbReference type="EMBL" id="JBHTCM010000005">
    <property type="protein sequence ID" value="MFC7332369.1"/>
    <property type="molecule type" value="Genomic_DNA"/>
</dbReference>
<keyword evidence="2" id="KW-1185">Reference proteome</keyword>
<dbReference type="InterPro" id="IPR051038">
    <property type="entry name" value="RMT2/GAMT_Mtase"/>
</dbReference>
<dbReference type="PANTHER" id="PTHR32379">
    <property type="entry name" value="GUANIDINOACETATE N-METHYLTRANSFERASE"/>
    <property type="match status" value="1"/>
</dbReference>
<dbReference type="GO" id="GO:0032259">
    <property type="term" value="P:methylation"/>
    <property type="evidence" value="ECO:0007669"/>
    <property type="project" value="UniProtKB-KW"/>
</dbReference>
<name>A0ABW2KQU6_9PROT</name>
<dbReference type="GO" id="GO:0008168">
    <property type="term" value="F:methyltransferase activity"/>
    <property type="evidence" value="ECO:0007669"/>
    <property type="project" value="UniProtKB-KW"/>
</dbReference>
<dbReference type="Gene3D" id="3.40.50.150">
    <property type="entry name" value="Vaccinia Virus protein VP39"/>
    <property type="match status" value="1"/>
</dbReference>
<organism evidence="1 2">
    <name type="scientific">Rhodocista pekingensis</name>
    <dbReference type="NCBI Taxonomy" id="201185"/>
    <lineage>
        <taxon>Bacteria</taxon>
        <taxon>Pseudomonadati</taxon>
        <taxon>Pseudomonadota</taxon>
        <taxon>Alphaproteobacteria</taxon>
        <taxon>Rhodospirillales</taxon>
        <taxon>Azospirillaceae</taxon>
        <taxon>Rhodocista</taxon>
    </lineage>
</organism>
<accession>A0ABW2KQU6</accession>
<dbReference type="EC" id="2.1.1.-" evidence="1"/>
<evidence type="ECO:0000313" key="2">
    <source>
        <dbReference type="Proteomes" id="UP001596456"/>
    </source>
</evidence>